<dbReference type="PANTHER" id="PTHR37302">
    <property type="entry name" value="SLR1116 PROTEIN"/>
    <property type="match status" value="1"/>
</dbReference>
<gene>
    <name evidence="4" type="ORF">E6C55_07950</name>
</gene>
<dbReference type="GO" id="GO:0046872">
    <property type="term" value="F:metal ion binding"/>
    <property type="evidence" value="ECO:0007669"/>
    <property type="project" value="UniProtKB-KW"/>
</dbReference>
<organism evidence="4 5">
    <name type="scientific">Cohnella fermenti</name>
    <dbReference type="NCBI Taxonomy" id="2565925"/>
    <lineage>
        <taxon>Bacteria</taxon>
        <taxon>Bacillati</taxon>
        <taxon>Bacillota</taxon>
        <taxon>Bacilli</taxon>
        <taxon>Bacillales</taxon>
        <taxon>Paenibacillaceae</taxon>
        <taxon>Cohnella</taxon>
    </lineage>
</organism>
<evidence type="ECO:0000256" key="3">
    <source>
        <dbReference type="PIRSR" id="PIRSR607837-1"/>
    </source>
</evidence>
<evidence type="ECO:0000256" key="1">
    <source>
        <dbReference type="ARBA" id="ARBA00008635"/>
    </source>
</evidence>
<keyword evidence="5" id="KW-1185">Reference proteome</keyword>
<evidence type="ECO:0000313" key="5">
    <source>
        <dbReference type="Proteomes" id="UP000310636"/>
    </source>
</evidence>
<feature type="binding site" evidence="3">
    <location>
        <position position="125"/>
    </location>
    <ligand>
        <name>a divalent metal cation</name>
        <dbReference type="ChEBI" id="CHEBI:60240"/>
    </ligand>
</feature>
<evidence type="ECO:0000313" key="4">
    <source>
        <dbReference type="EMBL" id="THF81653.1"/>
    </source>
</evidence>
<evidence type="ECO:0000256" key="2">
    <source>
        <dbReference type="ARBA" id="ARBA00022723"/>
    </source>
</evidence>
<dbReference type="Gene3D" id="1.20.120.450">
    <property type="entry name" value="dinb family like domain"/>
    <property type="match status" value="1"/>
</dbReference>
<feature type="binding site" evidence="3">
    <location>
        <position position="38"/>
    </location>
    <ligand>
        <name>a divalent metal cation</name>
        <dbReference type="ChEBI" id="CHEBI:60240"/>
    </ligand>
</feature>
<dbReference type="RefSeq" id="WP_136369249.1">
    <property type="nucleotide sequence ID" value="NZ_SSOB01000008.1"/>
</dbReference>
<dbReference type="PANTHER" id="PTHR37302:SF3">
    <property type="entry name" value="DAMAGE-INDUCIBLE PROTEIN DINB"/>
    <property type="match status" value="1"/>
</dbReference>
<keyword evidence="2 3" id="KW-0479">Metal-binding</keyword>
<reference evidence="4 5" key="1">
    <citation type="submission" date="2019-04" db="EMBL/GenBank/DDBJ databases">
        <title>Cohnella sp. nov. isolated from preserved vegetables.</title>
        <authorList>
            <person name="Lin S.-Y."/>
            <person name="Hung M.-H."/>
            <person name="Young C.-C."/>
        </authorList>
    </citation>
    <scope>NUCLEOTIDE SEQUENCE [LARGE SCALE GENOMIC DNA]</scope>
    <source>
        <strain evidence="4 5">CC-MHH1044</strain>
    </source>
</reference>
<dbReference type="OrthoDB" id="9811413at2"/>
<name>A0A4S4C1W0_9BACL</name>
<dbReference type="EMBL" id="SSOB01000008">
    <property type="protein sequence ID" value="THF81653.1"/>
    <property type="molecule type" value="Genomic_DNA"/>
</dbReference>
<dbReference type="InterPro" id="IPR007837">
    <property type="entry name" value="DinB"/>
</dbReference>
<feature type="binding site" evidence="3">
    <location>
        <position position="121"/>
    </location>
    <ligand>
        <name>a divalent metal cation</name>
        <dbReference type="ChEBI" id="CHEBI:60240"/>
    </ligand>
</feature>
<dbReference type="Pfam" id="PF05163">
    <property type="entry name" value="DinB"/>
    <property type="match status" value="1"/>
</dbReference>
<dbReference type="SUPFAM" id="SSF109854">
    <property type="entry name" value="DinB/YfiT-like putative metalloenzymes"/>
    <property type="match status" value="1"/>
</dbReference>
<dbReference type="InterPro" id="IPR034660">
    <property type="entry name" value="DinB/YfiT-like"/>
</dbReference>
<dbReference type="AlphaFoldDB" id="A0A4S4C1W0"/>
<comment type="similarity">
    <text evidence="1">Belongs to the DinB family.</text>
</comment>
<protein>
    <submittedName>
        <fullName evidence="4">DUF664 domain-containing protein</fullName>
    </submittedName>
</protein>
<dbReference type="Proteomes" id="UP000310636">
    <property type="component" value="Unassembled WGS sequence"/>
</dbReference>
<proteinExistence type="inferred from homology"/>
<sequence length="153" mass="17432">METLRRMVRHLFWADRELAAGVEASGGDNREALRLLRHVAIAEKVWLTRLNGGSSVSLQLWRDDAELGEIKALFADNERGYDEYLDTLSEDRLDDMISYTNQSGTGFRTSIRDILTHVALHGQYHRGQINRAIRQSGGEPRGLDFILFSRLSE</sequence>
<comment type="caution">
    <text evidence="4">The sequence shown here is derived from an EMBL/GenBank/DDBJ whole genome shotgun (WGS) entry which is preliminary data.</text>
</comment>
<accession>A0A4S4C1W0</accession>